<dbReference type="PANTHER" id="PTHR15020:SF50">
    <property type="entry name" value="UPF0659 PROTEIN YMR090W"/>
    <property type="match status" value="1"/>
</dbReference>
<feature type="domain" description="NAD(P)-binding" evidence="1">
    <location>
        <begin position="7"/>
        <end position="187"/>
    </location>
</feature>
<gene>
    <name evidence="2" type="ORF">ACFSUN_00195</name>
</gene>
<evidence type="ECO:0000259" key="1">
    <source>
        <dbReference type="Pfam" id="PF13460"/>
    </source>
</evidence>
<proteinExistence type="predicted"/>
<dbReference type="PANTHER" id="PTHR15020">
    <property type="entry name" value="FLAVIN REDUCTASE-RELATED"/>
    <property type="match status" value="1"/>
</dbReference>
<sequence>MRVLVIGANGDVGKNIVKSLKDTEEHTPVAMVRKEEQIDYFKNLNVETVLADLEGDFEKAYDQIEAVIFAAGSGPSTGPDKTVIVDQEGAIEATELAQKNRVKRFVLLSAMGADQPKQADQIKHYLYAKHRADEYLKASGLDYTIVRPGELTDDTGKGQVNLQESGVGLGSIPREDVAAVLVHLLTKKDAEGKVYELVSGDTKIEDL</sequence>
<protein>
    <submittedName>
        <fullName evidence="2">SDR family oxidoreductase</fullName>
    </submittedName>
</protein>
<dbReference type="InterPro" id="IPR016040">
    <property type="entry name" value="NAD(P)-bd_dom"/>
</dbReference>
<dbReference type="Pfam" id="PF13460">
    <property type="entry name" value="NAD_binding_10"/>
    <property type="match status" value="1"/>
</dbReference>
<dbReference type="EMBL" id="JBHUMX010000001">
    <property type="protein sequence ID" value="MFD2627203.1"/>
    <property type="molecule type" value="Genomic_DNA"/>
</dbReference>
<dbReference type="Proteomes" id="UP001597451">
    <property type="component" value="Unassembled WGS sequence"/>
</dbReference>
<name>A0ABW5PV30_9BACI</name>
<comment type="caution">
    <text evidence="2">The sequence shown here is derived from an EMBL/GenBank/DDBJ whole genome shotgun (WGS) entry which is preliminary data.</text>
</comment>
<accession>A0ABW5PV30</accession>
<evidence type="ECO:0000313" key="2">
    <source>
        <dbReference type="EMBL" id="MFD2627203.1"/>
    </source>
</evidence>
<organism evidence="2 3">
    <name type="scientific">Oceanobacillus kapialis</name>
    <dbReference type="NCBI Taxonomy" id="481353"/>
    <lineage>
        <taxon>Bacteria</taxon>
        <taxon>Bacillati</taxon>
        <taxon>Bacillota</taxon>
        <taxon>Bacilli</taxon>
        <taxon>Bacillales</taxon>
        <taxon>Bacillaceae</taxon>
        <taxon>Oceanobacillus</taxon>
    </lineage>
</organism>
<dbReference type="CDD" id="cd05243">
    <property type="entry name" value="SDR_a5"/>
    <property type="match status" value="1"/>
</dbReference>
<dbReference type="RefSeq" id="WP_379559805.1">
    <property type="nucleotide sequence ID" value="NZ_CP085256.1"/>
</dbReference>
<dbReference type="SUPFAM" id="SSF51735">
    <property type="entry name" value="NAD(P)-binding Rossmann-fold domains"/>
    <property type="match status" value="1"/>
</dbReference>
<dbReference type="Gene3D" id="3.40.50.720">
    <property type="entry name" value="NAD(P)-binding Rossmann-like Domain"/>
    <property type="match status" value="1"/>
</dbReference>
<keyword evidence="3" id="KW-1185">Reference proteome</keyword>
<evidence type="ECO:0000313" key="3">
    <source>
        <dbReference type="Proteomes" id="UP001597451"/>
    </source>
</evidence>
<dbReference type="InterPro" id="IPR036291">
    <property type="entry name" value="NAD(P)-bd_dom_sf"/>
</dbReference>
<reference evidence="3" key="1">
    <citation type="journal article" date="2019" name="Int. J. Syst. Evol. Microbiol.">
        <title>The Global Catalogue of Microorganisms (GCM) 10K type strain sequencing project: providing services to taxonomists for standard genome sequencing and annotation.</title>
        <authorList>
            <consortium name="The Broad Institute Genomics Platform"/>
            <consortium name="The Broad Institute Genome Sequencing Center for Infectious Disease"/>
            <person name="Wu L."/>
            <person name="Ma J."/>
        </authorList>
    </citation>
    <scope>NUCLEOTIDE SEQUENCE [LARGE SCALE GENOMIC DNA]</scope>
    <source>
        <strain evidence="3">TISTR 1858</strain>
    </source>
</reference>